<feature type="compositionally biased region" description="Low complexity" evidence="6">
    <location>
        <begin position="48"/>
        <end position="57"/>
    </location>
</feature>
<evidence type="ECO:0000256" key="4">
    <source>
        <dbReference type="ARBA" id="ARBA00023306"/>
    </source>
</evidence>
<evidence type="ECO:0000313" key="9">
    <source>
        <dbReference type="Proteomes" id="UP000000689"/>
    </source>
</evidence>
<dbReference type="STRING" id="1071378.G0WES6"/>
<evidence type="ECO:0000256" key="6">
    <source>
        <dbReference type="SAM" id="MobiDB-lite"/>
    </source>
</evidence>
<gene>
    <name evidence="8" type="primary">NDAI0H01130</name>
    <name evidence="8" type="ordered locus">NDAI_0H01130</name>
</gene>
<keyword evidence="9" id="KW-1185">Reference proteome</keyword>
<keyword evidence="2" id="KW-0132">Cell division</keyword>
<evidence type="ECO:0000256" key="1">
    <source>
        <dbReference type="ARBA" id="ARBA00008742"/>
    </source>
</evidence>
<protein>
    <recommendedName>
        <fullName evidence="7">Cyclin-like domain-containing protein</fullName>
    </recommendedName>
</protein>
<feature type="compositionally biased region" description="Polar residues" evidence="6">
    <location>
        <begin position="1"/>
        <end position="14"/>
    </location>
</feature>
<feature type="region of interest" description="Disordered" evidence="6">
    <location>
        <begin position="1"/>
        <end position="57"/>
    </location>
</feature>
<name>G0WES6_NAUDC</name>
<dbReference type="InterPro" id="IPR039361">
    <property type="entry name" value="Cyclin"/>
</dbReference>
<dbReference type="Gene3D" id="1.10.472.10">
    <property type="entry name" value="Cyclin-like"/>
    <property type="match status" value="1"/>
</dbReference>
<dbReference type="RefSeq" id="XP_003671530.1">
    <property type="nucleotide sequence ID" value="XM_003671482.1"/>
</dbReference>
<dbReference type="GO" id="GO:0016538">
    <property type="term" value="F:cyclin-dependent protein serine/threonine kinase regulator activity"/>
    <property type="evidence" value="ECO:0007669"/>
    <property type="project" value="EnsemblFungi"/>
</dbReference>
<proteinExistence type="inferred from homology"/>
<evidence type="ECO:0000256" key="3">
    <source>
        <dbReference type="ARBA" id="ARBA00023127"/>
    </source>
</evidence>
<dbReference type="GeneID" id="11495818"/>
<dbReference type="GO" id="GO:0005634">
    <property type="term" value="C:nucleus"/>
    <property type="evidence" value="ECO:0007669"/>
    <property type="project" value="EnsemblFungi"/>
</dbReference>
<dbReference type="OrthoDB" id="5590282at2759"/>
<keyword evidence="4" id="KW-0131">Cell cycle</keyword>
<dbReference type="InterPro" id="IPR036915">
    <property type="entry name" value="Cyclin-like_sf"/>
</dbReference>
<dbReference type="Pfam" id="PF00134">
    <property type="entry name" value="Cyclin_N"/>
    <property type="match status" value="1"/>
</dbReference>
<evidence type="ECO:0000256" key="2">
    <source>
        <dbReference type="ARBA" id="ARBA00022618"/>
    </source>
</evidence>
<dbReference type="GO" id="GO:0000307">
    <property type="term" value="C:cyclin-dependent protein kinase holoenzyme complex"/>
    <property type="evidence" value="ECO:0007669"/>
    <property type="project" value="EnsemblFungi"/>
</dbReference>
<organism evidence="8 9">
    <name type="scientific">Naumovozyma dairenensis (strain ATCC 10597 / BCRC 20456 / CBS 421 / NBRC 0211 / NRRL Y-12639)</name>
    <name type="common">Saccharomyces dairenensis</name>
    <dbReference type="NCBI Taxonomy" id="1071378"/>
    <lineage>
        <taxon>Eukaryota</taxon>
        <taxon>Fungi</taxon>
        <taxon>Dikarya</taxon>
        <taxon>Ascomycota</taxon>
        <taxon>Saccharomycotina</taxon>
        <taxon>Saccharomycetes</taxon>
        <taxon>Saccharomycetales</taxon>
        <taxon>Saccharomycetaceae</taxon>
        <taxon>Naumovozyma</taxon>
    </lineage>
</organism>
<keyword evidence="3 5" id="KW-0195">Cyclin</keyword>
<sequence length="636" mass="71872">MNSTTHQAEQIGSYNNNNNSNNSNNSNNNNNNNNNNNINNHATNSRGNNFTTSANATSNYPNMMMLSQIRRNNATIKSQTPNLVLRELQCHHSSIIEYGPQHLTHLLDLKNFQEFKINILNFQTQPQINSKMRFLIFDFIFYSHTRLNLSASTLFLAFDILDRYASKYIIKSCDYQLLALTALWISSKFWDAKNRCATLKVLQSLCCNQYSVTQFKKMEFHLLKALNWSLCSSPTFDSFIDLLLFMENNMDPASSSNTNTMISEIKSLKSSINVNEVKLGTLMLCELIAFDENSSFNYDNYSIAQTGIKLIILALNYHDSNKWENFNDLDNHPSVFNNDIAKSLLNLITNEDQYPSTFKFKYLGDQTSPPQQQQGQAGKGHKRNPSAFTRLKVSNKILLALKKYQYQLQLDEFYQSQEFQLALTNFNDINIQTPSMDDFCINNIPINESNSSSFFIGRKFSNDGRKSIAASISSSSSFASSSSFTSTSSSCFSSASSPTPMSSPNKMNSNPIPSETPCPIAPSPLRRQTLTIPHMYPPSNISSLQPLTPTTPSLFMTTNNTKLKFPTAMMMNDKHGHISHHDRRISLQLKGASISSSIPFMKGHRKRSSSSMDVAFNDANDFKGYKRVYSQNNTSK</sequence>
<dbReference type="Proteomes" id="UP000000689">
    <property type="component" value="Chromosome 8"/>
</dbReference>
<evidence type="ECO:0000313" key="8">
    <source>
        <dbReference type="EMBL" id="CCD26287.1"/>
    </source>
</evidence>
<dbReference type="GO" id="GO:0000082">
    <property type="term" value="P:G1/S transition of mitotic cell cycle"/>
    <property type="evidence" value="ECO:0007669"/>
    <property type="project" value="EnsemblFungi"/>
</dbReference>
<dbReference type="OMA" id="FIMYCHT"/>
<dbReference type="InterPro" id="IPR013763">
    <property type="entry name" value="Cyclin-like_dom"/>
</dbReference>
<dbReference type="PROSITE" id="PS00292">
    <property type="entry name" value="CYCLINS"/>
    <property type="match status" value="1"/>
</dbReference>
<accession>G0WES6</accession>
<comment type="similarity">
    <text evidence="1 5">Belongs to the cyclin family.</text>
</comment>
<dbReference type="SUPFAM" id="SSF47954">
    <property type="entry name" value="Cyclin-like"/>
    <property type="match status" value="1"/>
</dbReference>
<dbReference type="GO" id="GO:0051301">
    <property type="term" value="P:cell division"/>
    <property type="evidence" value="ECO:0007669"/>
    <property type="project" value="UniProtKB-KW"/>
</dbReference>
<feature type="compositionally biased region" description="Low complexity" evidence="6">
    <location>
        <begin position="15"/>
        <end position="40"/>
    </location>
</feature>
<dbReference type="KEGG" id="ndi:NDAI_0H01130"/>
<dbReference type="CDD" id="cd20559">
    <property type="entry name" value="CYCLIN_ScCLN_like"/>
    <property type="match status" value="1"/>
</dbReference>
<dbReference type="InterPro" id="IPR048258">
    <property type="entry name" value="Cyclins_cyclin-box"/>
</dbReference>
<evidence type="ECO:0000256" key="5">
    <source>
        <dbReference type="RuleBase" id="RU000383"/>
    </source>
</evidence>
<feature type="region of interest" description="Disordered" evidence="6">
    <location>
        <begin position="365"/>
        <end position="385"/>
    </location>
</feature>
<dbReference type="FunFam" id="1.10.472.10:FF:000010">
    <property type="entry name" value="G1/S-specific cyclin Cln1"/>
    <property type="match status" value="1"/>
</dbReference>
<reference evidence="8 9" key="1">
    <citation type="journal article" date="2011" name="Proc. Natl. Acad. Sci. U.S.A.">
        <title>Evolutionary erosion of yeast sex chromosomes by mating-type switching accidents.</title>
        <authorList>
            <person name="Gordon J.L."/>
            <person name="Armisen D."/>
            <person name="Proux-Wera E."/>
            <person name="Oheigeartaigh S.S."/>
            <person name="Byrne K.P."/>
            <person name="Wolfe K.H."/>
        </authorList>
    </citation>
    <scope>NUCLEOTIDE SEQUENCE [LARGE SCALE GENOMIC DNA]</scope>
    <source>
        <strain evidence="9">ATCC 10597 / BCRC 20456 / CBS 421 / NBRC 0211 / NRRL Y-12639</strain>
    </source>
</reference>
<evidence type="ECO:0000259" key="7">
    <source>
        <dbReference type="SMART" id="SM00385"/>
    </source>
</evidence>
<dbReference type="GO" id="GO:0042144">
    <property type="term" value="P:vacuole fusion, non-autophagic"/>
    <property type="evidence" value="ECO:0007669"/>
    <property type="project" value="EnsemblFungi"/>
</dbReference>
<feature type="domain" description="Cyclin-like" evidence="7">
    <location>
        <begin position="138"/>
        <end position="224"/>
    </location>
</feature>
<dbReference type="SMART" id="SM00385">
    <property type="entry name" value="CYCLIN"/>
    <property type="match status" value="1"/>
</dbReference>
<feature type="compositionally biased region" description="Low complexity" evidence="6">
    <location>
        <begin position="494"/>
        <end position="504"/>
    </location>
</feature>
<dbReference type="InterPro" id="IPR006671">
    <property type="entry name" value="Cyclin_N"/>
</dbReference>
<dbReference type="PANTHER" id="PTHR10177">
    <property type="entry name" value="CYCLINS"/>
    <property type="match status" value="1"/>
</dbReference>
<feature type="region of interest" description="Disordered" evidence="6">
    <location>
        <begin position="494"/>
        <end position="525"/>
    </location>
</feature>
<dbReference type="HOGENOM" id="CLU_033561_1_0_1"/>
<dbReference type="eggNOG" id="KOG0653">
    <property type="taxonomic scope" value="Eukaryota"/>
</dbReference>
<dbReference type="EMBL" id="HE580274">
    <property type="protein sequence ID" value="CCD26287.1"/>
    <property type="molecule type" value="Genomic_DNA"/>
</dbReference>
<dbReference type="GO" id="GO:0007089">
    <property type="term" value="P:traversing start control point of mitotic cell cycle"/>
    <property type="evidence" value="ECO:0007669"/>
    <property type="project" value="EnsemblFungi"/>
</dbReference>
<dbReference type="AlphaFoldDB" id="G0WES6"/>
<dbReference type="GO" id="GO:0006357">
    <property type="term" value="P:regulation of transcription by RNA polymerase II"/>
    <property type="evidence" value="ECO:0007669"/>
    <property type="project" value="EnsemblFungi"/>
</dbReference>